<name>A0ABQ2N673_9ACTN</name>
<evidence type="ECO:0000256" key="1">
    <source>
        <dbReference type="SAM" id="Phobius"/>
    </source>
</evidence>
<evidence type="ECO:0000313" key="2">
    <source>
        <dbReference type="EMBL" id="GGO86023.1"/>
    </source>
</evidence>
<keyword evidence="1" id="KW-1133">Transmembrane helix</keyword>
<feature type="transmembrane region" description="Helical" evidence="1">
    <location>
        <begin position="21"/>
        <end position="40"/>
    </location>
</feature>
<reference evidence="3" key="1">
    <citation type="journal article" date="2019" name="Int. J. Syst. Evol. Microbiol.">
        <title>The Global Catalogue of Microorganisms (GCM) 10K type strain sequencing project: providing services to taxonomists for standard genome sequencing and annotation.</title>
        <authorList>
            <consortium name="The Broad Institute Genomics Platform"/>
            <consortium name="The Broad Institute Genome Sequencing Center for Infectious Disease"/>
            <person name="Wu L."/>
            <person name="Ma J."/>
        </authorList>
    </citation>
    <scope>NUCLEOTIDE SEQUENCE [LARGE SCALE GENOMIC DNA]</scope>
    <source>
        <strain evidence="3">CGMCC 4.7371</strain>
    </source>
</reference>
<proteinExistence type="predicted"/>
<sequence>MSATSASGQQHGDLPARWAPASPAVALVPGVVLVVLGAWAVSDGELPAPFSWVLVAVGVAFLITGAVAKGVAWGLALRDEGVH</sequence>
<dbReference type="Proteomes" id="UP000655410">
    <property type="component" value="Unassembled WGS sequence"/>
</dbReference>
<keyword evidence="1" id="KW-0472">Membrane</keyword>
<comment type="caution">
    <text evidence="2">The sequence shown here is derived from an EMBL/GenBank/DDBJ whole genome shotgun (WGS) entry which is preliminary data.</text>
</comment>
<keyword evidence="3" id="KW-1185">Reference proteome</keyword>
<feature type="transmembrane region" description="Helical" evidence="1">
    <location>
        <begin position="52"/>
        <end position="77"/>
    </location>
</feature>
<organism evidence="2 3">
    <name type="scientific">Nocardioides phosphati</name>
    <dbReference type="NCBI Taxonomy" id="1867775"/>
    <lineage>
        <taxon>Bacteria</taxon>
        <taxon>Bacillati</taxon>
        <taxon>Actinomycetota</taxon>
        <taxon>Actinomycetes</taxon>
        <taxon>Propionibacteriales</taxon>
        <taxon>Nocardioidaceae</taxon>
        <taxon>Nocardioides</taxon>
    </lineage>
</organism>
<keyword evidence="1" id="KW-0812">Transmembrane</keyword>
<accession>A0ABQ2N673</accession>
<dbReference type="EMBL" id="BMNI01000001">
    <property type="protein sequence ID" value="GGO86023.1"/>
    <property type="molecule type" value="Genomic_DNA"/>
</dbReference>
<evidence type="ECO:0000313" key="3">
    <source>
        <dbReference type="Proteomes" id="UP000655410"/>
    </source>
</evidence>
<evidence type="ECO:0008006" key="4">
    <source>
        <dbReference type="Google" id="ProtNLM"/>
    </source>
</evidence>
<gene>
    <name evidence="2" type="ORF">GCM10011584_07380</name>
</gene>
<protein>
    <recommendedName>
        <fullName evidence="4">DUF4175 domain-containing protein</fullName>
    </recommendedName>
</protein>